<proteinExistence type="predicted"/>
<evidence type="ECO:0000256" key="3">
    <source>
        <dbReference type="ARBA" id="ARBA00022989"/>
    </source>
</evidence>
<feature type="transmembrane region" description="Helical" evidence="6">
    <location>
        <begin position="282"/>
        <end position="300"/>
    </location>
</feature>
<sequence>MSVLSFPTTQEPVSPDAVQTSTSDPSLLEAQRYIDELKRRTECEEAANEELGRQLLAKHEKLEEEVLQRKILEFDLNQHKEVIAENVVALRQRDETIELQGWLLRTSWLGSQAAASSQRQAIHVLQEKLDELSTKNPLLPHNNNKRKFSEYGEPTGSPVQQLNTSCTTQFGQQHSEQITPARHVYNHGQHYDEPSSPHHLYFETGEHDQITSPEFQYSHGGRRADTTAFAYLNSLDFSIFLSFFTLSHHRFLYFHCFINFLNLVDFSIFLRFHRFIHFLNILNSPNFLSFFCFLSVAHFLSHINPLNCFKHRAYPIPTSNLGLDPRHSESVVNINKSHHSYRTKATGHHSEAPATLTSKTDHQKTAESTLSSLATQTASSAATASGIANKAHQLQTDDTLITELGAQPTQNATRTTTPDTRSSTITESASLAQASTTGTSNQQTTNSSFRSKLSTQAGSPTNPKATRTSGTPTTGSTPDSPNDVFANNANHQTPKQKAAIAGAAIGAIGFSGFLGVAMFKLSSRIGWAPQEHGRKSTGCKTTSRKPTSGKTTSGNNTRRKTTSSKTTSRQITSRKTTSRKAAGEPLGLQLGKVTVQVDERHSAIPLFGWSRQARACNHATCII</sequence>
<keyword evidence="4 6" id="KW-0472">Membrane</keyword>
<feature type="region of interest" description="Disordered" evidence="5">
    <location>
        <begin position="1"/>
        <end position="24"/>
    </location>
</feature>
<dbReference type="EMBL" id="SPUK01000026">
    <property type="protein sequence ID" value="TQV90484.1"/>
    <property type="molecule type" value="Genomic_DNA"/>
</dbReference>
<feature type="compositionally biased region" description="Polar residues" evidence="5">
    <location>
        <begin position="449"/>
        <end position="467"/>
    </location>
</feature>
<dbReference type="PANTHER" id="PTHR15549:SF26">
    <property type="entry name" value="AXIAL BUDDING PATTERN PROTEIN 2-RELATED"/>
    <property type="match status" value="1"/>
</dbReference>
<name>A0A545VJF6_9HYPO</name>
<feature type="compositionally biased region" description="Polar residues" evidence="5">
    <location>
        <begin position="538"/>
        <end position="556"/>
    </location>
</feature>
<dbReference type="GO" id="GO:0071944">
    <property type="term" value="C:cell periphery"/>
    <property type="evidence" value="ECO:0007669"/>
    <property type="project" value="UniProtKB-ARBA"/>
</dbReference>
<evidence type="ECO:0000256" key="1">
    <source>
        <dbReference type="ARBA" id="ARBA00004167"/>
    </source>
</evidence>
<dbReference type="AlphaFoldDB" id="A0A545VJF6"/>
<evidence type="ECO:0000313" key="8">
    <source>
        <dbReference type="Proteomes" id="UP000315783"/>
    </source>
</evidence>
<feature type="region of interest" description="Disordered" evidence="5">
    <location>
        <begin position="529"/>
        <end position="585"/>
    </location>
</feature>
<feature type="compositionally biased region" description="Low complexity" evidence="5">
    <location>
        <begin position="435"/>
        <end position="448"/>
    </location>
</feature>
<dbReference type="InterPro" id="IPR051694">
    <property type="entry name" value="Immunoregulatory_rcpt-like"/>
</dbReference>
<keyword evidence="3 6" id="KW-1133">Transmembrane helix</keyword>
<feature type="compositionally biased region" description="Low complexity" evidence="5">
    <location>
        <begin position="563"/>
        <end position="575"/>
    </location>
</feature>
<comment type="subcellular location">
    <subcellularLocation>
        <location evidence="1">Membrane</location>
        <topology evidence="1">Single-pass membrane protein</topology>
    </subcellularLocation>
</comment>
<evidence type="ECO:0000313" key="7">
    <source>
        <dbReference type="EMBL" id="TQV90484.1"/>
    </source>
</evidence>
<evidence type="ECO:0000256" key="6">
    <source>
        <dbReference type="SAM" id="Phobius"/>
    </source>
</evidence>
<reference evidence="7 8" key="1">
    <citation type="journal article" date="2019" name="Appl. Microbiol. Biotechnol.">
        <title>Genome sequence of Isaria javanica and comparative genome analysis insights into family S53 peptidase evolution in fungal entomopathogens.</title>
        <authorList>
            <person name="Lin R."/>
            <person name="Zhang X."/>
            <person name="Xin B."/>
            <person name="Zou M."/>
            <person name="Gao Y."/>
            <person name="Qin F."/>
            <person name="Hu Q."/>
            <person name="Xie B."/>
            <person name="Cheng X."/>
        </authorList>
    </citation>
    <scope>NUCLEOTIDE SEQUENCE [LARGE SCALE GENOMIC DNA]</scope>
    <source>
        <strain evidence="7 8">IJ1G</strain>
    </source>
</reference>
<gene>
    <name evidence="7" type="ORF">IF1G_10807</name>
</gene>
<feature type="transmembrane region" description="Helical" evidence="6">
    <location>
        <begin position="252"/>
        <end position="270"/>
    </location>
</feature>
<dbReference type="OrthoDB" id="4872442at2759"/>
<dbReference type="Proteomes" id="UP000315783">
    <property type="component" value="Unassembled WGS sequence"/>
</dbReference>
<evidence type="ECO:0000256" key="2">
    <source>
        <dbReference type="ARBA" id="ARBA00022692"/>
    </source>
</evidence>
<dbReference type="GO" id="GO:0016020">
    <property type="term" value="C:membrane"/>
    <property type="evidence" value="ECO:0007669"/>
    <property type="project" value="UniProtKB-SubCell"/>
</dbReference>
<feature type="region of interest" description="Disordered" evidence="5">
    <location>
        <begin position="341"/>
        <end position="373"/>
    </location>
</feature>
<dbReference type="PANTHER" id="PTHR15549">
    <property type="entry name" value="PAIRED IMMUNOGLOBULIN-LIKE TYPE 2 RECEPTOR"/>
    <property type="match status" value="1"/>
</dbReference>
<organism evidence="7 8">
    <name type="scientific">Cordyceps javanica</name>
    <dbReference type="NCBI Taxonomy" id="43265"/>
    <lineage>
        <taxon>Eukaryota</taxon>
        <taxon>Fungi</taxon>
        <taxon>Dikarya</taxon>
        <taxon>Ascomycota</taxon>
        <taxon>Pezizomycotina</taxon>
        <taxon>Sordariomycetes</taxon>
        <taxon>Hypocreomycetidae</taxon>
        <taxon>Hypocreales</taxon>
        <taxon>Cordycipitaceae</taxon>
        <taxon>Cordyceps</taxon>
    </lineage>
</organism>
<feature type="compositionally biased region" description="Low complexity" evidence="5">
    <location>
        <begin position="406"/>
        <end position="426"/>
    </location>
</feature>
<accession>A0A545VJF6</accession>
<evidence type="ECO:0000256" key="4">
    <source>
        <dbReference type="ARBA" id="ARBA00023136"/>
    </source>
</evidence>
<feature type="region of interest" description="Disordered" evidence="5">
    <location>
        <begin position="404"/>
        <end position="489"/>
    </location>
</feature>
<evidence type="ECO:0000256" key="5">
    <source>
        <dbReference type="SAM" id="MobiDB-lite"/>
    </source>
</evidence>
<feature type="compositionally biased region" description="Low complexity" evidence="5">
    <location>
        <begin position="468"/>
        <end position="478"/>
    </location>
</feature>
<comment type="caution">
    <text evidence="7">The sequence shown here is derived from an EMBL/GenBank/DDBJ whole genome shotgun (WGS) entry which is preliminary data.</text>
</comment>
<keyword evidence="2 6" id="KW-0812">Transmembrane</keyword>
<keyword evidence="8" id="KW-1185">Reference proteome</keyword>
<protein>
    <submittedName>
        <fullName evidence="7">Uncharacterized protein</fullName>
    </submittedName>
</protein>